<dbReference type="OrthoDB" id="1671985at2759"/>
<feature type="compositionally biased region" description="Basic and acidic residues" evidence="4">
    <location>
        <begin position="49"/>
        <end position="63"/>
    </location>
</feature>
<dbReference type="Gene3D" id="3.40.50.10140">
    <property type="entry name" value="Toll/interleukin-1 receptor homology (TIR) domain"/>
    <property type="match status" value="1"/>
</dbReference>
<evidence type="ECO:0000313" key="10">
    <source>
        <dbReference type="RefSeq" id="XP_031385879.1"/>
    </source>
</evidence>
<dbReference type="PRINTS" id="PR00364">
    <property type="entry name" value="DISEASERSIST"/>
</dbReference>
<evidence type="ECO:0000313" key="9">
    <source>
        <dbReference type="RefSeq" id="XP_031385878.1"/>
    </source>
</evidence>
<dbReference type="RefSeq" id="XP_031385877.1">
    <property type="nucleotide sequence ID" value="XM_031530017.1"/>
</dbReference>
<accession>A0A6P8CQA0</accession>
<keyword evidence="3" id="KW-0611">Plant defense</keyword>
<keyword evidence="7" id="KW-1185">Reference proteome</keyword>
<dbReference type="GO" id="GO:0051707">
    <property type="term" value="P:response to other organism"/>
    <property type="evidence" value="ECO:0007669"/>
    <property type="project" value="UniProtKB-ARBA"/>
</dbReference>
<evidence type="ECO:0000313" key="11">
    <source>
        <dbReference type="RefSeq" id="XP_031385880.1"/>
    </source>
</evidence>
<dbReference type="GO" id="GO:0043531">
    <property type="term" value="F:ADP binding"/>
    <property type="evidence" value="ECO:0007669"/>
    <property type="project" value="InterPro"/>
</dbReference>
<dbReference type="Pfam" id="PF23598">
    <property type="entry name" value="LRR_14"/>
    <property type="match status" value="1"/>
</dbReference>
<dbReference type="InterPro" id="IPR002182">
    <property type="entry name" value="NB-ARC"/>
</dbReference>
<dbReference type="SMART" id="SM00369">
    <property type="entry name" value="LRR_TYP"/>
    <property type="match status" value="6"/>
</dbReference>
<dbReference type="SUPFAM" id="SSF52540">
    <property type="entry name" value="P-loop containing nucleoside triphosphate hydrolases"/>
    <property type="match status" value="1"/>
</dbReference>
<dbReference type="SUPFAM" id="SSF52058">
    <property type="entry name" value="L domain-like"/>
    <property type="match status" value="1"/>
</dbReference>
<dbReference type="RefSeq" id="XP_031385879.1">
    <property type="nucleotide sequence ID" value="XM_031530019.1"/>
</dbReference>
<dbReference type="Gene3D" id="3.40.50.300">
    <property type="entry name" value="P-loop containing nucleotide triphosphate hydrolases"/>
    <property type="match status" value="1"/>
</dbReference>
<dbReference type="PANTHER" id="PTHR11017">
    <property type="entry name" value="LEUCINE-RICH REPEAT-CONTAINING PROTEIN"/>
    <property type="match status" value="1"/>
</dbReference>
<feature type="domain" description="Disease resistance R13L4/SHOC-2-like LRR" evidence="6">
    <location>
        <begin position="670"/>
        <end position="795"/>
    </location>
</feature>
<evidence type="ECO:0000256" key="4">
    <source>
        <dbReference type="SAM" id="MobiDB-lite"/>
    </source>
</evidence>
<reference evidence="7" key="1">
    <citation type="journal article" date="2020" name="Plant Biotechnol. J.">
        <title>The pomegranate (Punica granatum L.) draft genome dissects genetic divergence between soft- and hard-seeded cultivars.</title>
        <authorList>
            <person name="Luo X."/>
            <person name="Li H."/>
            <person name="Wu Z."/>
            <person name="Yao W."/>
            <person name="Zhao P."/>
            <person name="Cao D."/>
            <person name="Yu H."/>
            <person name="Li K."/>
            <person name="Poudel K."/>
            <person name="Zhao D."/>
            <person name="Zhang F."/>
            <person name="Xia X."/>
            <person name="Chen L."/>
            <person name="Wang Q."/>
            <person name="Jing D."/>
            <person name="Cao S."/>
        </authorList>
    </citation>
    <scope>NUCLEOTIDE SEQUENCE [LARGE SCALE GENOMIC DNA]</scope>
</reference>
<dbReference type="InterPro" id="IPR042197">
    <property type="entry name" value="Apaf_helical"/>
</dbReference>
<dbReference type="InterPro" id="IPR035897">
    <property type="entry name" value="Toll_tir_struct_dom_sf"/>
</dbReference>
<evidence type="ECO:0000313" key="8">
    <source>
        <dbReference type="RefSeq" id="XP_031385877.1"/>
    </source>
</evidence>
<dbReference type="SUPFAM" id="SSF52200">
    <property type="entry name" value="Toll/Interleukin receptor TIR domain"/>
    <property type="match status" value="1"/>
</dbReference>
<dbReference type="SUPFAM" id="SSF52075">
    <property type="entry name" value="Outer arm dynein light chain 1"/>
    <property type="match status" value="1"/>
</dbReference>
<name>A0A6P8CQA0_PUNGR</name>
<dbReference type="InterPro" id="IPR055414">
    <property type="entry name" value="LRR_R13L4/SHOC2-like"/>
</dbReference>
<evidence type="ECO:0000259" key="5">
    <source>
        <dbReference type="Pfam" id="PF00931"/>
    </source>
</evidence>
<organism evidence="7 11">
    <name type="scientific">Punica granatum</name>
    <name type="common">Pomegranate</name>
    <dbReference type="NCBI Taxonomy" id="22663"/>
    <lineage>
        <taxon>Eukaryota</taxon>
        <taxon>Viridiplantae</taxon>
        <taxon>Streptophyta</taxon>
        <taxon>Embryophyta</taxon>
        <taxon>Tracheophyta</taxon>
        <taxon>Spermatophyta</taxon>
        <taxon>Magnoliopsida</taxon>
        <taxon>eudicotyledons</taxon>
        <taxon>Gunneridae</taxon>
        <taxon>Pentapetalae</taxon>
        <taxon>rosids</taxon>
        <taxon>malvids</taxon>
        <taxon>Myrtales</taxon>
        <taxon>Lythraceae</taxon>
        <taxon>Punica</taxon>
    </lineage>
</organism>
<dbReference type="Gene3D" id="3.80.10.10">
    <property type="entry name" value="Ribonuclease Inhibitor"/>
    <property type="match status" value="3"/>
</dbReference>
<dbReference type="PANTHER" id="PTHR11017:SF570">
    <property type="entry name" value="DISEASE RESISTANCE PROTEIN (TIR-NBS CLASS)-RELATED"/>
    <property type="match status" value="1"/>
</dbReference>
<dbReference type="AlphaFoldDB" id="A0A6P8CQA0"/>
<feature type="compositionally biased region" description="Basic and acidic residues" evidence="4">
    <location>
        <begin position="24"/>
        <end position="34"/>
    </location>
</feature>
<dbReference type="GO" id="GO:0006952">
    <property type="term" value="P:defense response"/>
    <property type="evidence" value="ECO:0007669"/>
    <property type="project" value="UniProtKB-KW"/>
</dbReference>
<dbReference type="GeneID" id="116199595"/>
<reference evidence="8 9" key="2">
    <citation type="submission" date="2025-04" db="UniProtKB">
        <authorList>
            <consortium name="RefSeq"/>
        </authorList>
    </citation>
    <scope>IDENTIFICATION</scope>
    <source>
        <tissue evidence="8 9">Leaf</tissue>
    </source>
</reference>
<dbReference type="InterPro" id="IPR032675">
    <property type="entry name" value="LRR_dom_sf"/>
</dbReference>
<dbReference type="InterPro" id="IPR044974">
    <property type="entry name" value="Disease_R_plants"/>
</dbReference>
<proteinExistence type="predicted"/>
<evidence type="ECO:0000256" key="2">
    <source>
        <dbReference type="ARBA" id="ARBA00022737"/>
    </source>
</evidence>
<feature type="compositionally biased region" description="Polar residues" evidence="4">
    <location>
        <begin position="1"/>
        <end position="12"/>
    </location>
</feature>
<evidence type="ECO:0000256" key="1">
    <source>
        <dbReference type="ARBA" id="ARBA00022614"/>
    </source>
</evidence>
<dbReference type="Proteomes" id="UP000515151">
    <property type="component" value="Chromosome 3"/>
</dbReference>
<evidence type="ECO:0000313" key="7">
    <source>
        <dbReference type="Proteomes" id="UP000515151"/>
    </source>
</evidence>
<feature type="domain" description="NB-ARC" evidence="5">
    <location>
        <begin position="242"/>
        <end position="382"/>
    </location>
</feature>
<dbReference type="InterPro" id="IPR027417">
    <property type="entry name" value="P-loop_NTPase"/>
</dbReference>
<dbReference type="Pfam" id="PF00931">
    <property type="entry name" value="NB-ARC"/>
    <property type="match status" value="1"/>
</dbReference>
<dbReference type="RefSeq" id="XP_031385880.1">
    <property type="nucleotide sequence ID" value="XM_031530020.1"/>
</dbReference>
<evidence type="ECO:0000259" key="6">
    <source>
        <dbReference type="Pfam" id="PF23598"/>
    </source>
</evidence>
<keyword evidence="1" id="KW-0433">Leucine-rich repeat</keyword>
<keyword evidence="2" id="KW-0677">Repeat</keyword>
<dbReference type="InterPro" id="IPR003591">
    <property type="entry name" value="Leu-rich_rpt_typical-subtyp"/>
</dbReference>
<dbReference type="Gene3D" id="1.10.8.430">
    <property type="entry name" value="Helical domain of apoptotic protease-activating factors"/>
    <property type="match status" value="1"/>
</dbReference>
<dbReference type="RefSeq" id="XP_031385878.1">
    <property type="nucleotide sequence ID" value="XM_031530018.1"/>
</dbReference>
<evidence type="ECO:0000256" key="3">
    <source>
        <dbReference type="ARBA" id="ARBA00022821"/>
    </source>
</evidence>
<protein>
    <submittedName>
        <fullName evidence="8 9">TMV resistance protein N-like isoform X1</fullName>
    </submittedName>
</protein>
<sequence length="1240" mass="139624">MLSMEGKSSSDSIWADATSDVDEEQSHKTEKSQLTDELSMGGKTPSDPIWDHATFDVDKEQSHKTKKPRSTPFIRGSNEVVFSYAERQSSKDLASYLSLTLETAGIINYGHDGLIASVEEIYQPIYIPVICEDYLSTPDCLTELRYLLNAWKLKPDNVILPIFHGLKPSDTFKRATTIIEKCCLEPPIREACIEALKEVAKMSGWVVTDPCSEEIVHLIAQEVASIIHPKFPQEGPYFVGIDRKVEQIMNLLNAEVNDKRVVGIHGMGGIGKTTLAKVVYNRLSACFEGCCFLPDIRQTTKRMKNCCQNLQTKLISGILMRECDEITSVDEGVSYMREVFCNMKVLIVLDDVDRRFNLTELIGELDTFGPGSRIIVTSRYEKHLPRVDQTFEVPELCRWEVQLLFSSYTDADFPPFNELAAEIVSVVGGLPLVVEVIGSVLFGKGVAVWTETLQKLKLIHYKGVQEKLMISYEALDAPQKQMFLDIACSVNGEDLRIASYMWHEFSTSHLSGGSEYRHLLSLVKIGDDNELWMHDELRELGRQLLACQCGDTDFPMEIKPQTTWRDYGMFEGVKGKEKVGAPIPRCDDLSPYEDMNTQGMTGIRFLIVEYGSINRYDAFPDLRWLQLHGCPQNCQEAILFPKSLVILDVSWSNITESWEGWGQIKMVETLRVLNLTGCNHLITTPNFSGFPALEVLILEQCCHLVKIDPSIRHLQNLVSLNLNFCTELSNLPKELGFMKALKELLIDGTSVQEISPSIGHIETLQTLSASGCLSLDRLPSSICYLRSLLVLSLDHARITQIPSSIKELVNLQKLSLRNCRLLGELPSTFGELGFPLCELDVSKTGISELPDSIGNLSSLRVLKLESCFIEEFPSTIVRLERLEEIHASYCRNLTKFIPSDSDNVAFGSLMSLKTLRLGFSRISELPENFRALPRLETLDLLQCNMLRKLPVLPSSITSLRYTCKGMERPRLFWLDNLKEVLLADTDTEKLICRETDSREPTFWPDGGLPTQERNFFNGFSLIGCPKVRIVEFRLPWVTKIYFPISSRLRHSLKKVVLSCVNLQYVPAFPPTLVSLTFQYCWSLKSACVHGLKALEELYLDHSAIIEILDLHELEALVILKLSHCRMEHLKGLQELTSLRSLTVSHCDHLSEFPDLSKLKALVELHLDNSAISQISGLSNLQALEILKVSNCRALEHLEGLQELTSLRSLTVSHCDRLSKSPDLLDLNPLEVSDILGGCDG</sequence>
<gene>
    <name evidence="8 9 10 11" type="primary">LOC116199595</name>
</gene>
<feature type="region of interest" description="Disordered" evidence="4">
    <location>
        <begin position="1"/>
        <end position="72"/>
    </location>
</feature>